<feature type="compositionally biased region" description="Acidic residues" evidence="1">
    <location>
        <begin position="655"/>
        <end position="667"/>
    </location>
</feature>
<proteinExistence type="predicted"/>
<feature type="compositionally biased region" description="Basic and acidic residues" evidence="1">
    <location>
        <begin position="15"/>
        <end position="32"/>
    </location>
</feature>
<dbReference type="OrthoDB" id="610218at2"/>
<feature type="compositionally biased region" description="Acidic residues" evidence="1">
    <location>
        <begin position="1217"/>
        <end position="1228"/>
    </location>
</feature>
<accession>A0A1T4NY28</accession>
<feature type="compositionally biased region" description="Basic and acidic residues" evidence="1">
    <location>
        <begin position="980"/>
        <end position="991"/>
    </location>
</feature>
<dbReference type="Proteomes" id="UP000190888">
    <property type="component" value="Unassembled WGS sequence"/>
</dbReference>
<dbReference type="RefSeq" id="WP_078831388.1">
    <property type="nucleotide sequence ID" value="NZ_FUWH01000005.1"/>
</dbReference>
<feature type="region of interest" description="Disordered" evidence="1">
    <location>
        <begin position="655"/>
        <end position="783"/>
    </location>
</feature>
<feature type="region of interest" description="Disordered" evidence="1">
    <location>
        <begin position="1162"/>
        <end position="1229"/>
    </location>
</feature>
<sequence>MQSLELPAVPVFRSDEPSLQRDKPVLRKREEAYSPGEELSTDDVHLNLRTESGGAFVQKIQSGNGVVQRQVICKFYWSGDPAAPDVVITDLVIGGRSDSPFTGTMGAHSTAWVVHTDAVRRQVNNRRPIDAARQLCVIINADLGSNLRSISGQLKADHKDKLDNSITDLTATVAACPADATGGNRSVVHWLRKAIREYLTYVNYLPLSTVFDGKKEGQGEGSARGNIAKMEYLFSREAERWAHLEDEIAELKNTDILADYKELMASRGKSGYTAKAAAFKPLLSAEIWKLFAADTPDKFGKPGDSKNWKLALEHFTTSASRAYPFCFSFAGLDKAANQKTGLKAAMTKKELTPKFGSSDIYHPIADLKPEGGKVGASDFEKKESTFISSIILSDSRDADVTISEVHLEGRTTSPLPGTMGAHSIAWIAHVDAIRNLLITKKPDAAFTALQAKATKLLNTDPSLVYVSGLPTKQQRAFLDARIELEGLAGFGALRSMDAKADFLEKFTGALMNYINTMPLSTVEKGGVPGGRREGDARKVLLAYERNQHSLDTAAEGKETVLRNTIKQLFDPNTVDEFNDSVADKFEKKDFEGYDAKSLRIIKAKKVKKDVDVLRALISQRFLDVLLEAYPISTADAHLDVKELQTLLAFEKGDTAGDEDFDEADEGGGDSRDGGGAGIAKTRPRRETKAVKYVESEGSSGSEKEDEEDEDSDGGDEDVAAVSVSEDSDKSSSDDDDDDDSDGGGRRKGKGKVRASKTASAAATSGKSAAPAKRAGGGAAPKAALIGGGKKAAAAAASAASATAAKKAPGAGVKMVAADEKRLSPAAARKKAAEAEADRRKLEEAIAAREAADMAARILKQQQAYHAIQQAAERKKLADASKAAAARNAVGATVGGGRAPSGVATKPAAPLSTPAYRDEVKKKNGGTPAAVVDWRAPMLNATGPGFAPVGMGGAVVRTDGRGAVGPAHGNGAFTGAARGAKSKEKEVDEVPSRFRQRGSKAVDIDGDDVPVTAYNKGVRRPPPRGDASPPRSAAGGGGGMPPRYTPTAAPVHYASRAVGASAYVPGQAPLSATQAGSVRLPGNLLLGTQALPASILTGQATVEGGGGGLLVELAEAEAEAKAKAVAKIAADGKGAARGKRKVEDYEAGNVAAAADMLAASKGSAAAKGSDEGKAEASPAVLGEATAATGAGSVQDEGHKSKKVKKITDDEAVVTGADDAAEDDVADDSEPALFTAATDTAATAVSAESAASYE</sequence>
<feature type="compositionally biased region" description="Acidic residues" evidence="1">
    <location>
        <begin position="703"/>
        <end position="718"/>
    </location>
</feature>
<evidence type="ECO:0000313" key="2">
    <source>
        <dbReference type="EMBL" id="SJZ84280.1"/>
    </source>
</evidence>
<feature type="compositionally biased region" description="Basic and acidic residues" evidence="1">
    <location>
        <begin position="684"/>
        <end position="694"/>
    </location>
</feature>
<feature type="compositionally biased region" description="Low complexity" evidence="1">
    <location>
        <begin position="755"/>
        <end position="783"/>
    </location>
</feature>
<reference evidence="2 3" key="1">
    <citation type="submission" date="2017-02" db="EMBL/GenBank/DDBJ databases">
        <authorList>
            <person name="Peterson S.W."/>
        </authorList>
    </citation>
    <scope>NUCLEOTIDE SEQUENCE [LARGE SCALE GENOMIC DNA]</scope>
    <source>
        <strain evidence="2 3">DSM 22335</strain>
    </source>
</reference>
<feature type="compositionally biased region" description="Basic residues" evidence="1">
    <location>
        <begin position="745"/>
        <end position="754"/>
    </location>
</feature>
<keyword evidence="3" id="KW-1185">Reference proteome</keyword>
<evidence type="ECO:0000313" key="3">
    <source>
        <dbReference type="Proteomes" id="UP000190888"/>
    </source>
</evidence>
<protein>
    <submittedName>
        <fullName evidence="2">Uncharacterized protein</fullName>
    </submittedName>
</protein>
<feature type="region of interest" description="Disordered" evidence="1">
    <location>
        <begin position="961"/>
        <end position="1046"/>
    </location>
</feature>
<organism evidence="2 3">
    <name type="scientific">Sediminibacterium ginsengisoli</name>
    <dbReference type="NCBI Taxonomy" id="413434"/>
    <lineage>
        <taxon>Bacteria</taxon>
        <taxon>Pseudomonadati</taxon>
        <taxon>Bacteroidota</taxon>
        <taxon>Chitinophagia</taxon>
        <taxon>Chitinophagales</taxon>
        <taxon>Chitinophagaceae</taxon>
        <taxon>Sediminibacterium</taxon>
    </lineage>
</organism>
<evidence type="ECO:0000256" key="1">
    <source>
        <dbReference type="SAM" id="MobiDB-lite"/>
    </source>
</evidence>
<gene>
    <name evidence="2" type="ORF">SAMN04488132_10556</name>
</gene>
<dbReference type="EMBL" id="FUWH01000005">
    <property type="protein sequence ID" value="SJZ84280.1"/>
    <property type="molecule type" value="Genomic_DNA"/>
</dbReference>
<feature type="region of interest" description="Disordered" evidence="1">
    <location>
        <begin position="15"/>
        <end position="40"/>
    </location>
</feature>
<dbReference type="AlphaFoldDB" id="A0A1T4NY28"/>
<feature type="region of interest" description="Disordered" evidence="1">
    <location>
        <begin position="891"/>
        <end position="922"/>
    </location>
</feature>
<name>A0A1T4NY28_9BACT</name>